<evidence type="ECO:0000256" key="2">
    <source>
        <dbReference type="ARBA" id="ARBA00023004"/>
    </source>
</evidence>
<dbReference type="SUPFAM" id="SSF54862">
    <property type="entry name" value="4Fe-4S ferredoxins"/>
    <property type="match status" value="1"/>
</dbReference>
<dbReference type="EMBL" id="FOBS01000041">
    <property type="protein sequence ID" value="SEM74151.1"/>
    <property type="molecule type" value="Genomic_DNA"/>
</dbReference>
<evidence type="ECO:0000259" key="5">
    <source>
        <dbReference type="PROSITE" id="PS51379"/>
    </source>
</evidence>
<evidence type="ECO:0000313" key="6">
    <source>
        <dbReference type="EMBL" id="SEM68056.1"/>
    </source>
</evidence>
<dbReference type="PROSITE" id="PS51379">
    <property type="entry name" value="4FE4S_FER_2"/>
    <property type="match status" value="1"/>
</dbReference>
<dbReference type="RefSeq" id="WP_139198415.1">
    <property type="nucleotide sequence ID" value="NZ_FOBS01000034.1"/>
</dbReference>
<accession>A0A1H8AC56</accession>
<dbReference type="STRING" id="43775.SAMN04489760_1341"/>
<dbReference type="InterPro" id="IPR017900">
    <property type="entry name" value="4Fe4S_Fe_S_CS"/>
</dbReference>
<dbReference type="Pfam" id="PF12797">
    <property type="entry name" value="Fer4_2"/>
    <property type="match status" value="1"/>
</dbReference>
<reference evidence="6 8" key="1">
    <citation type="submission" date="2016-10" db="EMBL/GenBank/DDBJ databases">
        <authorList>
            <person name="de Groot N.N."/>
        </authorList>
    </citation>
    <scope>NUCLEOTIDE SEQUENCE [LARGE SCALE GENOMIC DNA]</scope>
    <source>
        <strain evidence="6 8">DSM 8423</strain>
    </source>
</reference>
<dbReference type="EMBL" id="FOBS01000034">
    <property type="protein sequence ID" value="SEM68056.1"/>
    <property type="molecule type" value="Genomic_DNA"/>
</dbReference>
<dbReference type="AlphaFoldDB" id="A0A1H8AC56"/>
<keyword evidence="2" id="KW-0408">Iron</keyword>
<organism evidence="6 8">
    <name type="scientific">Syntrophus gentianae</name>
    <dbReference type="NCBI Taxonomy" id="43775"/>
    <lineage>
        <taxon>Bacteria</taxon>
        <taxon>Pseudomonadati</taxon>
        <taxon>Thermodesulfobacteriota</taxon>
        <taxon>Syntrophia</taxon>
        <taxon>Syntrophales</taxon>
        <taxon>Syntrophaceae</taxon>
        <taxon>Syntrophus</taxon>
    </lineage>
</organism>
<evidence type="ECO:0000313" key="8">
    <source>
        <dbReference type="Proteomes" id="UP000198744"/>
    </source>
</evidence>
<evidence type="ECO:0000256" key="4">
    <source>
        <dbReference type="SAM" id="MobiDB-lite"/>
    </source>
</evidence>
<protein>
    <submittedName>
        <fullName evidence="6">4Fe-4S binding domain-containing protein</fullName>
    </submittedName>
</protein>
<sequence length="67" mass="7145">RCPMDAIISAKKQVHIIEQDKCIRCGACFAACPPQFSAITKLVGEAVPPPPPEGQRDVVKKGKEATA</sequence>
<evidence type="ECO:0000313" key="7">
    <source>
        <dbReference type="EMBL" id="SEM74151.1"/>
    </source>
</evidence>
<dbReference type="InterPro" id="IPR017896">
    <property type="entry name" value="4Fe4S_Fe-S-bd"/>
</dbReference>
<evidence type="ECO:0000256" key="3">
    <source>
        <dbReference type="ARBA" id="ARBA00023014"/>
    </source>
</evidence>
<evidence type="ECO:0000256" key="1">
    <source>
        <dbReference type="ARBA" id="ARBA00022723"/>
    </source>
</evidence>
<proteinExistence type="predicted"/>
<keyword evidence="1" id="KW-0479">Metal-binding</keyword>
<dbReference type="GO" id="GO:0046872">
    <property type="term" value="F:metal ion binding"/>
    <property type="evidence" value="ECO:0007669"/>
    <property type="project" value="UniProtKB-KW"/>
</dbReference>
<feature type="domain" description="4Fe-4S ferredoxin-type" evidence="5">
    <location>
        <begin position="13"/>
        <end position="45"/>
    </location>
</feature>
<gene>
    <name evidence="6" type="ORF">SAMN04489760_1341</name>
    <name evidence="7" type="ORF">SAMN04489760_1411</name>
</gene>
<dbReference type="GO" id="GO:0051536">
    <property type="term" value="F:iron-sulfur cluster binding"/>
    <property type="evidence" value="ECO:0007669"/>
    <property type="project" value="UniProtKB-KW"/>
</dbReference>
<feature type="region of interest" description="Disordered" evidence="4">
    <location>
        <begin position="47"/>
        <end position="67"/>
    </location>
</feature>
<name>A0A1H8AC56_9BACT</name>
<dbReference type="PROSITE" id="PS00198">
    <property type="entry name" value="4FE4S_FER_1"/>
    <property type="match status" value="1"/>
</dbReference>
<dbReference type="OrthoDB" id="9804603at2"/>
<keyword evidence="3" id="KW-0411">Iron-sulfur</keyword>
<feature type="compositionally biased region" description="Basic and acidic residues" evidence="4">
    <location>
        <begin position="54"/>
        <end position="67"/>
    </location>
</feature>
<feature type="non-terminal residue" evidence="6">
    <location>
        <position position="1"/>
    </location>
</feature>
<dbReference type="Proteomes" id="UP000198744">
    <property type="component" value="Unassembled WGS sequence"/>
</dbReference>
<keyword evidence="8" id="KW-1185">Reference proteome</keyword>
<dbReference type="Gene3D" id="3.30.70.20">
    <property type="match status" value="1"/>
</dbReference>